<feature type="transmembrane region" description="Helical" evidence="2">
    <location>
        <begin position="75"/>
        <end position="94"/>
    </location>
</feature>
<reference evidence="4 5" key="1">
    <citation type="submission" date="2020-07" db="EMBL/GenBank/DDBJ databases">
        <title>Genomic Encyclopedia of Type Strains, Phase IV (KMG-V): Genome sequencing to study the core and pangenomes of soil and plant-associated prokaryotes.</title>
        <authorList>
            <person name="Whitman W."/>
        </authorList>
    </citation>
    <scope>NUCLEOTIDE SEQUENCE [LARGE SCALE GENOMIC DNA]</scope>
    <source>
        <strain evidence="4 5">SAS40</strain>
    </source>
</reference>
<dbReference type="EMBL" id="JACBYR010000001">
    <property type="protein sequence ID" value="NYE82630.1"/>
    <property type="molecule type" value="Genomic_DNA"/>
</dbReference>
<accession>A0A7Y9ITL8</accession>
<dbReference type="Proteomes" id="UP000542125">
    <property type="component" value="Unassembled WGS sequence"/>
</dbReference>
<feature type="domain" description="DUF305" evidence="3">
    <location>
        <begin position="102"/>
        <end position="163"/>
    </location>
</feature>
<sequence length="181" mass="20078">MTEQGMKSMAMGYGRFAAMIAVSTVLMYGLMYLNVFSVEHIEFSQTRMWMALVMGAVMAVVMIGFMWAMYARRTVNVAIVIGGIAVFAGSLWLVRSQQTVDDVAYMKAMIPHHSIAILTSERAHIRDPRVRELADGIIRAQVKEIGDMQALIKALEDHPPAAAAPDIPSYRARQDPPPPPR</sequence>
<dbReference type="AlphaFoldDB" id="A0A7Y9ITL8"/>
<gene>
    <name evidence="4" type="ORF">FHW18_001901</name>
</gene>
<dbReference type="Gene3D" id="1.20.1260.10">
    <property type="match status" value="1"/>
</dbReference>
<dbReference type="RefSeq" id="WP_257022135.1">
    <property type="nucleotide sequence ID" value="NZ_JACBYR010000001.1"/>
</dbReference>
<protein>
    <recommendedName>
        <fullName evidence="3">DUF305 domain-containing protein</fullName>
    </recommendedName>
</protein>
<dbReference type="InterPro" id="IPR005183">
    <property type="entry name" value="DUF305_CopM-like"/>
</dbReference>
<feature type="transmembrane region" description="Helical" evidence="2">
    <location>
        <begin position="48"/>
        <end position="68"/>
    </location>
</feature>
<organism evidence="4 5">
    <name type="scientific">Pigmentiphaga litoralis</name>
    <dbReference type="NCBI Taxonomy" id="516702"/>
    <lineage>
        <taxon>Bacteria</taxon>
        <taxon>Pseudomonadati</taxon>
        <taxon>Pseudomonadota</taxon>
        <taxon>Betaproteobacteria</taxon>
        <taxon>Burkholderiales</taxon>
        <taxon>Alcaligenaceae</taxon>
        <taxon>Pigmentiphaga</taxon>
    </lineage>
</organism>
<feature type="transmembrane region" description="Helical" evidence="2">
    <location>
        <begin position="12"/>
        <end position="36"/>
    </location>
</feature>
<proteinExistence type="predicted"/>
<evidence type="ECO:0000256" key="1">
    <source>
        <dbReference type="SAM" id="MobiDB-lite"/>
    </source>
</evidence>
<keyword evidence="5" id="KW-1185">Reference proteome</keyword>
<dbReference type="InterPro" id="IPR012347">
    <property type="entry name" value="Ferritin-like"/>
</dbReference>
<evidence type="ECO:0000313" key="4">
    <source>
        <dbReference type="EMBL" id="NYE82630.1"/>
    </source>
</evidence>
<keyword evidence="2" id="KW-0812">Transmembrane</keyword>
<comment type="caution">
    <text evidence="4">The sequence shown here is derived from an EMBL/GenBank/DDBJ whole genome shotgun (WGS) entry which is preliminary data.</text>
</comment>
<name>A0A7Y9ITL8_9BURK</name>
<keyword evidence="2" id="KW-1133">Transmembrane helix</keyword>
<feature type="region of interest" description="Disordered" evidence="1">
    <location>
        <begin position="158"/>
        <end position="181"/>
    </location>
</feature>
<keyword evidence="2" id="KW-0472">Membrane</keyword>
<evidence type="ECO:0000313" key="5">
    <source>
        <dbReference type="Proteomes" id="UP000542125"/>
    </source>
</evidence>
<evidence type="ECO:0000259" key="3">
    <source>
        <dbReference type="Pfam" id="PF03713"/>
    </source>
</evidence>
<evidence type="ECO:0000256" key="2">
    <source>
        <dbReference type="SAM" id="Phobius"/>
    </source>
</evidence>
<dbReference type="Pfam" id="PF03713">
    <property type="entry name" value="DUF305"/>
    <property type="match status" value="1"/>
</dbReference>